<keyword evidence="3" id="KW-1185">Reference proteome</keyword>
<evidence type="ECO:0000313" key="3">
    <source>
        <dbReference type="Proteomes" id="UP000077202"/>
    </source>
</evidence>
<name>A0A176VCN3_MARPO</name>
<protein>
    <submittedName>
        <fullName evidence="2">Uncharacterized protein</fullName>
    </submittedName>
</protein>
<reference evidence="2" key="1">
    <citation type="submission" date="2016-03" db="EMBL/GenBank/DDBJ databases">
        <title>Mechanisms controlling the formation of the plant cell surface in tip-growing cells are functionally conserved among land plants.</title>
        <authorList>
            <person name="Honkanen S."/>
            <person name="Jones V.A."/>
            <person name="Morieri G."/>
            <person name="Champion C."/>
            <person name="Hetherington A.J."/>
            <person name="Kelly S."/>
            <person name="Saint-Marcoux D."/>
            <person name="Proust H."/>
            <person name="Prescott H."/>
            <person name="Dolan L."/>
        </authorList>
    </citation>
    <scope>NUCLEOTIDE SEQUENCE [LARGE SCALE GENOMIC DNA]</scope>
    <source>
        <tissue evidence="2">Whole gametophyte</tissue>
    </source>
</reference>
<dbReference type="AlphaFoldDB" id="A0A176VCN3"/>
<accession>A0A176VCN3</accession>
<feature type="compositionally biased region" description="Basic residues" evidence="1">
    <location>
        <begin position="37"/>
        <end position="48"/>
    </location>
</feature>
<feature type="compositionally biased region" description="Basic and acidic residues" evidence="1">
    <location>
        <begin position="87"/>
        <end position="135"/>
    </location>
</feature>
<proteinExistence type="predicted"/>
<sequence>MVEKPTEPTGRSPVARSVPLAEGIRYAPALSAGNAHSKGKVQIGRRHAVGMCPRERRRRANRVDEQAIWSTRGTEQEWPYTGGRAGQRAEGRGQEGKGREGQGRGAEETRGEERRAERRTTEGEGGGEGRGRGQEGRGLGTRRRRREAAGGESRVHECVRGRRGGGASPRTAEQQRRRSRRRRKKQKQKSQQLLWRNPGV</sequence>
<feature type="compositionally biased region" description="Basic and acidic residues" evidence="1">
    <location>
        <begin position="147"/>
        <end position="160"/>
    </location>
</feature>
<feature type="region of interest" description="Disordered" evidence="1">
    <location>
        <begin position="28"/>
        <end position="200"/>
    </location>
</feature>
<evidence type="ECO:0000313" key="2">
    <source>
        <dbReference type="EMBL" id="OAE18624.1"/>
    </source>
</evidence>
<dbReference type="Proteomes" id="UP000077202">
    <property type="component" value="Unassembled WGS sequence"/>
</dbReference>
<dbReference type="EMBL" id="LVLJ01004028">
    <property type="protein sequence ID" value="OAE18624.1"/>
    <property type="molecule type" value="Genomic_DNA"/>
</dbReference>
<feature type="compositionally biased region" description="Basic residues" evidence="1">
    <location>
        <begin position="177"/>
        <end position="188"/>
    </location>
</feature>
<gene>
    <name evidence="2" type="ORF">AXG93_1923s1810</name>
</gene>
<organism evidence="2 3">
    <name type="scientific">Marchantia polymorpha subsp. ruderalis</name>
    <dbReference type="NCBI Taxonomy" id="1480154"/>
    <lineage>
        <taxon>Eukaryota</taxon>
        <taxon>Viridiplantae</taxon>
        <taxon>Streptophyta</taxon>
        <taxon>Embryophyta</taxon>
        <taxon>Marchantiophyta</taxon>
        <taxon>Marchantiopsida</taxon>
        <taxon>Marchantiidae</taxon>
        <taxon>Marchantiales</taxon>
        <taxon>Marchantiaceae</taxon>
        <taxon>Marchantia</taxon>
    </lineage>
</organism>
<comment type="caution">
    <text evidence="2">The sequence shown here is derived from an EMBL/GenBank/DDBJ whole genome shotgun (WGS) entry which is preliminary data.</text>
</comment>
<evidence type="ECO:0000256" key="1">
    <source>
        <dbReference type="SAM" id="MobiDB-lite"/>
    </source>
</evidence>